<dbReference type="PANTHER" id="PTHR20974">
    <property type="entry name" value="UPF0585 PROTEIN CG18661"/>
    <property type="match status" value="1"/>
</dbReference>
<evidence type="ECO:0000313" key="2">
    <source>
        <dbReference type="Proteomes" id="UP000184171"/>
    </source>
</evidence>
<dbReference type="InterPro" id="IPR029063">
    <property type="entry name" value="SAM-dependent_MTases_sf"/>
</dbReference>
<sequence>MKNYSESCERNREPILDVLRQELAETTDVLEIGSGSGQHALFLSVELPHLQWQPSERPKLIDDLRGNLRQAAENVVPAAELDVTRLPWAVESFAAIFSANTLHIMPIEAVADFFAGVGQVLLPGGKLCVYGPFNYNGKFTSESNARFDRGLKEKDPERGIRDFEQLNRFAEQNGLELLNDHEMPSNNRLLVWRKIG</sequence>
<dbReference type="OrthoDB" id="5525831at2"/>
<organism evidence="1 2">
    <name type="scientific">Malonomonas rubra DSM 5091</name>
    <dbReference type="NCBI Taxonomy" id="1122189"/>
    <lineage>
        <taxon>Bacteria</taxon>
        <taxon>Pseudomonadati</taxon>
        <taxon>Thermodesulfobacteriota</taxon>
        <taxon>Desulfuromonadia</taxon>
        <taxon>Desulfuromonadales</taxon>
        <taxon>Geopsychrobacteraceae</taxon>
        <taxon>Malonomonas</taxon>
    </lineage>
</organism>
<dbReference type="AlphaFoldDB" id="A0A1M6BK12"/>
<dbReference type="Proteomes" id="UP000184171">
    <property type="component" value="Unassembled WGS sequence"/>
</dbReference>
<protein>
    <recommendedName>
        <fullName evidence="3">Methylase</fullName>
    </recommendedName>
</protein>
<evidence type="ECO:0000313" key="1">
    <source>
        <dbReference type="EMBL" id="SHI49044.1"/>
    </source>
</evidence>
<dbReference type="EMBL" id="FQZT01000001">
    <property type="protein sequence ID" value="SHI49044.1"/>
    <property type="molecule type" value="Genomic_DNA"/>
</dbReference>
<dbReference type="InterPro" id="IPR010342">
    <property type="entry name" value="DUF938"/>
</dbReference>
<dbReference type="CDD" id="cd02440">
    <property type="entry name" value="AdoMet_MTases"/>
    <property type="match status" value="1"/>
</dbReference>
<reference evidence="1 2" key="1">
    <citation type="submission" date="2016-11" db="EMBL/GenBank/DDBJ databases">
        <authorList>
            <person name="Jaros S."/>
            <person name="Januszkiewicz K."/>
            <person name="Wedrychowicz H."/>
        </authorList>
    </citation>
    <scope>NUCLEOTIDE SEQUENCE [LARGE SCALE GENOMIC DNA]</scope>
    <source>
        <strain evidence="1 2">DSM 5091</strain>
    </source>
</reference>
<dbReference type="Gene3D" id="3.40.50.150">
    <property type="entry name" value="Vaccinia Virus protein VP39"/>
    <property type="match status" value="1"/>
</dbReference>
<dbReference type="RefSeq" id="WP_072904893.1">
    <property type="nucleotide sequence ID" value="NZ_FQZT01000001.1"/>
</dbReference>
<dbReference type="STRING" id="1122189.SAMN02745165_00212"/>
<name>A0A1M6BK12_MALRU</name>
<dbReference type="SUPFAM" id="SSF53335">
    <property type="entry name" value="S-adenosyl-L-methionine-dependent methyltransferases"/>
    <property type="match status" value="1"/>
</dbReference>
<evidence type="ECO:0008006" key="3">
    <source>
        <dbReference type="Google" id="ProtNLM"/>
    </source>
</evidence>
<proteinExistence type="predicted"/>
<keyword evidence="2" id="KW-1185">Reference proteome</keyword>
<dbReference type="PANTHER" id="PTHR20974:SF0">
    <property type="entry name" value="UPF0585 PROTEIN CG18661"/>
    <property type="match status" value="1"/>
</dbReference>
<gene>
    <name evidence="1" type="ORF">SAMN02745165_00212</name>
</gene>
<dbReference type="Pfam" id="PF06080">
    <property type="entry name" value="DUF938"/>
    <property type="match status" value="1"/>
</dbReference>
<accession>A0A1M6BK12</accession>